<feature type="transmembrane region" description="Helical" evidence="7">
    <location>
        <begin position="269"/>
        <end position="293"/>
    </location>
</feature>
<dbReference type="Pfam" id="PF09335">
    <property type="entry name" value="VTT_dom"/>
    <property type="match status" value="1"/>
</dbReference>
<evidence type="ECO:0000256" key="7">
    <source>
        <dbReference type="SAM" id="Phobius"/>
    </source>
</evidence>
<evidence type="ECO:0000313" key="9">
    <source>
        <dbReference type="EMBL" id="CAE0478812.1"/>
    </source>
</evidence>
<feature type="transmembrane region" description="Helical" evidence="7">
    <location>
        <begin position="231"/>
        <end position="249"/>
    </location>
</feature>
<evidence type="ECO:0000256" key="4">
    <source>
        <dbReference type="ARBA" id="ARBA00022989"/>
    </source>
</evidence>
<dbReference type="InterPro" id="IPR015414">
    <property type="entry name" value="TMEM64"/>
</dbReference>
<protein>
    <recommendedName>
        <fullName evidence="8">VTT domain-containing protein</fullName>
    </recommendedName>
</protein>
<evidence type="ECO:0000256" key="2">
    <source>
        <dbReference type="ARBA" id="ARBA00022475"/>
    </source>
</evidence>
<reference evidence="9" key="1">
    <citation type="submission" date="2021-01" db="EMBL/GenBank/DDBJ databases">
        <authorList>
            <person name="Corre E."/>
            <person name="Pelletier E."/>
            <person name="Niang G."/>
            <person name="Scheremetjew M."/>
            <person name="Finn R."/>
            <person name="Kale V."/>
            <person name="Holt S."/>
            <person name="Cochrane G."/>
            <person name="Meng A."/>
            <person name="Brown T."/>
            <person name="Cohen L."/>
        </authorList>
    </citation>
    <scope>NUCLEOTIDE SEQUENCE</scope>
    <source>
        <strain evidence="9">MM31A-1</strain>
    </source>
</reference>
<dbReference type="GO" id="GO:0005886">
    <property type="term" value="C:plasma membrane"/>
    <property type="evidence" value="ECO:0007669"/>
    <property type="project" value="UniProtKB-SubCell"/>
</dbReference>
<dbReference type="PANTHER" id="PTHR12677:SF59">
    <property type="entry name" value="GOLGI APPARATUS MEMBRANE PROTEIN TVP38-RELATED"/>
    <property type="match status" value="1"/>
</dbReference>
<dbReference type="EMBL" id="HBIO01030880">
    <property type="protein sequence ID" value="CAE0478812.1"/>
    <property type="molecule type" value="Transcribed_RNA"/>
</dbReference>
<feature type="transmembrane region" description="Helical" evidence="7">
    <location>
        <begin position="101"/>
        <end position="123"/>
    </location>
</feature>
<proteinExistence type="predicted"/>
<comment type="subcellular location">
    <subcellularLocation>
        <location evidence="1">Cell membrane</location>
        <topology evidence="1">Multi-pass membrane protein</topology>
    </subcellularLocation>
</comment>
<dbReference type="AlphaFoldDB" id="A0A7S3QIV3"/>
<dbReference type="PANTHER" id="PTHR12677">
    <property type="entry name" value="GOLGI APPARATUS MEMBRANE PROTEIN TVP38-RELATED"/>
    <property type="match status" value="1"/>
</dbReference>
<accession>A0A7S3QIV3</accession>
<sequence>MTITAKEASPNLLQNTLTGTYQMNDSSNTNNLHANDDSSSTEQKPSLSSRLCNRKSLTRLFIASLILAFIIYVIIDSSSSGNKDIARISGEFLSWVEDHPVIGVFAVIGVYTVATILFIPGFVLTVGSGFVFANVFGLGVGVLLASTAVFLGASFGAICAFFLGRYLLRDVIETKMVDQETGRPRYPVLTAIDAALEQNGLRIVFLLRLSPIIPFNAINYILGVTAVPSRAYILSCLGMIPGTILYVFVGSSAGSLVESTGKESGGSIALRITSIVVGIVLGIAAVAATTFYAKKELKKIIEENENGEGQVS</sequence>
<keyword evidence="3 7" id="KW-0812">Transmembrane</keyword>
<feature type="domain" description="VTT" evidence="8">
    <location>
        <begin position="119"/>
        <end position="251"/>
    </location>
</feature>
<evidence type="ECO:0000256" key="5">
    <source>
        <dbReference type="ARBA" id="ARBA00023136"/>
    </source>
</evidence>
<name>A0A7S3QIV3_9STRA</name>
<keyword evidence="2" id="KW-1003">Cell membrane</keyword>
<gene>
    <name evidence="9" type="ORF">CDEB00056_LOCUS23665</name>
</gene>
<feature type="transmembrane region" description="Helical" evidence="7">
    <location>
        <begin position="135"/>
        <end position="163"/>
    </location>
</feature>
<evidence type="ECO:0000256" key="6">
    <source>
        <dbReference type="SAM" id="MobiDB-lite"/>
    </source>
</evidence>
<dbReference type="InterPro" id="IPR032816">
    <property type="entry name" value="VTT_dom"/>
</dbReference>
<evidence type="ECO:0000256" key="1">
    <source>
        <dbReference type="ARBA" id="ARBA00004651"/>
    </source>
</evidence>
<feature type="transmembrane region" description="Helical" evidence="7">
    <location>
        <begin position="203"/>
        <end position="222"/>
    </location>
</feature>
<feature type="region of interest" description="Disordered" evidence="6">
    <location>
        <begin position="24"/>
        <end position="47"/>
    </location>
</feature>
<evidence type="ECO:0000256" key="3">
    <source>
        <dbReference type="ARBA" id="ARBA00022692"/>
    </source>
</evidence>
<evidence type="ECO:0000259" key="8">
    <source>
        <dbReference type="Pfam" id="PF09335"/>
    </source>
</evidence>
<keyword evidence="4 7" id="KW-1133">Transmembrane helix</keyword>
<feature type="transmembrane region" description="Helical" evidence="7">
    <location>
        <begin position="57"/>
        <end position="75"/>
    </location>
</feature>
<organism evidence="9">
    <name type="scientific">Chaetoceros debilis</name>
    <dbReference type="NCBI Taxonomy" id="122233"/>
    <lineage>
        <taxon>Eukaryota</taxon>
        <taxon>Sar</taxon>
        <taxon>Stramenopiles</taxon>
        <taxon>Ochrophyta</taxon>
        <taxon>Bacillariophyta</taxon>
        <taxon>Coscinodiscophyceae</taxon>
        <taxon>Chaetocerotophycidae</taxon>
        <taxon>Chaetocerotales</taxon>
        <taxon>Chaetocerotaceae</taxon>
        <taxon>Chaetoceros</taxon>
    </lineage>
</organism>
<keyword evidence="5 7" id="KW-0472">Membrane</keyword>